<feature type="compositionally biased region" description="Basic residues" evidence="5">
    <location>
        <begin position="665"/>
        <end position="718"/>
    </location>
</feature>
<feature type="compositionally biased region" description="Polar residues" evidence="5">
    <location>
        <begin position="544"/>
        <end position="556"/>
    </location>
</feature>
<feature type="compositionally biased region" description="Low complexity" evidence="5">
    <location>
        <begin position="295"/>
        <end position="305"/>
    </location>
</feature>
<dbReference type="InterPro" id="IPR019787">
    <property type="entry name" value="Znf_PHD-finger"/>
</dbReference>
<evidence type="ECO:0000313" key="9">
    <source>
        <dbReference type="Proteomes" id="UP000183832"/>
    </source>
</evidence>
<feature type="compositionally biased region" description="Basic residues" evidence="5">
    <location>
        <begin position="272"/>
        <end position="294"/>
    </location>
</feature>
<feature type="compositionally biased region" description="Polar residues" evidence="5">
    <location>
        <begin position="610"/>
        <end position="620"/>
    </location>
</feature>
<evidence type="ECO:0000256" key="3">
    <source>
        <dbReference type="ARBA" id="ARBA00022833"/>
    </source>
</evidence>
<dbReference type="InterPro" id="IPR001841">
    <property type="entry name" value="Znf_RING"/>
</dbReference>
<evidence type="ECO:0000256" key="4">
    <source>
        <dbReference type="PROSITE-ProRule" id="PRU00175"/>
    </source>
</evidence>
<keyword evidence="9" id="KW-1185">Reference proteome</keyword>
<dbReference type="GO" id="GO:0008270">
    <property type="term" value="F:zinc ion binding"/>
    <property type="evidence" value="ECO:0007669"/>
    <property type="project" value="UniProtKB-KW"/>
</dbReference>
<dbReference type="PROSITE" id="PS50089">
    <property type="entry name" value="ZF_RING_2"/>
    <property type="match status" value="1"/>
</dbReference>
<reference evidence="8 9" key="1">
    <citation type="submission" date="2015-04" db="EMBL/GenBank/DDBJ databases">
        <authorList>
            <person name="Syromyatnikov M.Y."/>
            <person name="Popov V.N."/>
        </authorList>
    </citation>
    <scope>NUCLEOTIDE SEQUENCE [LARGE SCALE GENOMIC DNA]</scope>
</reference>
<feature type="domain" description="RING-type" evidence="7">
    <location>
        <begin position="36"/>
        <end position="78"/>
    </location>
</feature>
<dbReference type="Pfam" id="PF13639">
    <property type="entry name" value="zf-RING_2"/>
    <property type="match status" value="1"/>
</dbReference>
<name>A0A1J1IWQ6_9DIPT</name>
<feature type="compositionally biased region" description="Basic and acidic residues" evidence="5">
    <location>
        <begin position="867"/>
        <end position="878"/>
    </location>
</feature>
<dbReference type="SMART" id="SM00249">
    <property type="entry name" value="PHD"/>
    <property type="match status" value="1"/>
</dbReference>
<sequence length="1125" mass="128218">MEEDNFRNSILPSSLKESDESCDSESSADSSTTEKCPICLLAFQIGREIGKPSVCDHTFCFPCIQEWAKVVQTCPIDRKEFQEINVYGNLDCNHLLRVVELKEKLILNDFISAEEFTACELCLLTNREDCMLLCDGCDKGFHMDCLDPPLLEIPLGNWYCNECFETIDESSDDDDEEEEQDDNEIQESQTRTRQNQPQILRTSQSERIRNAILARMSLRSTREAFGEGPSTAPPARVVKKRTSRRRRRRATRRVVTEYDVDGSDKFAMRTRAVKRRKTKRKRKKKTVKTSKRNSSKASASCTSSAMNANPNVHKLQVDRLKAGLCNFNIFQPANQLDYVLDEDNIDDSGIDEFADSSSGNILTQGIISLNNPQRRSLSIKNRVLSNCATTSVSSNLLDSILQDQDIFCSGSIRDRFTVDKSSGKLVFVGEKAKQSASGVEGNNSGSSGDQKQNKVENTSNEVQQHQQGFIQSEEVFESDRNSGSFDDHSRENTSNRIIDQVVVDKKKKKVKKLTIDMFDENSESETVDEFPNFELFQSIDEMMNQKTSESAQTCPTVYTEENVDLVQMSDSEPQNESSEEVNPPAIVASQPASPDLEPEIEKVQEMITERSYTPPITATKTSEDDEREKEKKNSKSNRKRELERYNVRDRLKDRPPKSVRDKYGRNRSRSRSSSKKRRSSRRRSRSISRDRYRKSRSRDRTNYRRSRSYSRSRSRRRTPSNEYGRKRTSKSYKEKGRKSRRSRSRSLSQVSHHQSTTPSKSSKSKKKKHRELSKERQQQSTLTKEVFTSGPNILVSLNFNNDDKQSSTKKSKPYDKDEQLKDVVDITAKKKITVSSKPVAIIDLARSPFRELTPEYKSNVIELSDSDGEKSPEKRSLKSPDSSSKLYDPFDALNSPTNENVTSSQTLTNTLVMQKPLEKLSDVFEISNRNVTTLVGTSTSNNLHFNEENLVSSSSSAQQQPLTGHSHLNEKKISHSVSMDIADSPYSPGHEYDDSFDHNDDGIQTKATNNVPNIFDELFGTASPPGLEKAKSGTSKGDKSDDHSNKYLMKLKRQERVIEEVKLVIKPYYSKRTISKEQYKEILRKAVPKICHSREINPQKIKVLIDSYVKIFKYRKKKSAPEEAF</sequence>
<feature type="compositionally biased region" description="Polar residues" evidence="5">
    <location>
        <begin position="455"/>
        <end position="470"/>
    </location>
</feature>
<keyword evidence="3" id="KW-0862">Zinc</keyword>
<evidence type="ECO:0000313" key="8">
    <source>
        <dbReference type="EMBL" id="CRL04122.1"/>
    </source>
</evidence>
<feature type="compositionally biased region" description="Basic and acidic residues" evidence="5">
    <location>
        <begin position="628"/>
        <end position="664"/>
    </location>
</feature>
<evidence type="ECO:0000259" key="7">
    <source>
        <dbReference type="PROSITE" id="PS50089"/>
    </source>
</evidence>
<dbReference type="Pfam" id="PF00628">
    <property type="entry name" value="PHD"/>
    <property type="match status" value="1"/>
</dbReference>
<evidence type="ECO:0000259" key="6">
    <source>
        <dbReference type="PROSITE" id="PS50016"/>
    </source>
</evidence>
<dbReference type="PROSITE" id="PS50016">
    <property type="entry name" value="ZF_PHD_2"/>
    <property type="match status" value="1"/>
</dbReference>
<dbReference type="InterPro" id="IPR019786">
    <property type="entry name" value="Zinc_finger_PHD-type_CS"/>
</dbReference>
<accession>A0A1J1IWQ6</accession>
<feature type="region of interest" description="Disordered" evidence="5">
    <location>
        <begin position="797"/>
        <end position="816"/>
    </location>
</feature>
<feature type="compositionally biased region" description="Low complexity" evidence="5">
    <location>
        <begin position="436"/>
        <end position="448"/>
    </location>
</feature>
<dbReference type="InterPro" id="IPR057031">
    <property type="entry name" value="SFR19-like_C"/>
</dbReference>
<feature type="domain" description="PHD-type" evidence="6">
    <location>
        <begin position="116"/>
        <end position="166"/>
    </location>
</feature>
<dbReference type="OrthoDB" id="1935339at2759"/>
<dbReference type="SUPFAM" id="SSF57850">
    <property type="entry name" value="RING/U-box"/>
    <property type="match status" value="1"/>
</dbReference>
<feature type="compositionally biased region" description="Acidic residues" evidence="5">
    <location>
        <begin position="170"/>
        <end position="185"/>
    </location>
</feature>
<dbReference type="SMART" id="SM00184">
    <property type="entry name" value="RING"/>
    <property type="match status" value="1"/>
</dbReference>
<feature type="region of interest" description="Disordered" evidence="5">
    <location>
        <begin position="863"/>
        <end position="902"/>
    </location>
</feature>
<feature type="region of interest" description="Disordered" evidence="5">
    <location>
        <begin position="170"/>
        <end position="201"/>
    </location>
</feature>
<proteinExistence type="predicted"/>
<dbReference type="PANTHER" id="PTHR12618:SF20">
    <property type="entry name" value="PHD AND RING FINGER DOMAIN-CONTAINING PROTEIN 1"/>
    <property type="match status" value="1"/>
</dbReference>
<dbReference type="AlphaFoldDB" id="A0A1J1IWQ6"/>
<feature type="region of interest" description="Disordered" evidence="5">
    <location>
        <begin position="436"/>
        <end position="493"/>
    </location>
</feature>
<feature type="compositionally biased region" description="Basic residues" evidence="5">
    <location>
        <begin position="726"/>
        <end position="744"/>
    </location>
</feature>
<feature type="compositionally biased region" description="Basic and acidic residues" evidence="5">
    <location>
        <begin position="477"/>
        <end position="493"/>
    </location>
</feature>
<dbReference type="EMBL" id="CVRI01000061">
    <property type="protein sequence ID" value="CRL04122.1"/>
    <property type="molecule type" value="Genomic_DNA"/>
</dbReference>
<gene>
    <name evidence="8" type="ORF">CLUMA_CG017234</name>
</gene>
<feature type="compositionally biased region" description="Polar residues" evidence="5">
    <location>
        <begin position="191"/>
        <end position="201"/>
    </location>
</feature>
<dbReference type="PANTHER" id="PTHR12618">
    <property type="entry name" value="PHD AND RING FINGER DOMAIN-CONTAINING PROTEIN 1"/>
    <property type="match status" value="1"/>
</dbReference>
<dbReference type="STRING" id="568069.A0A1J1IWQ6"/>
<dbReference type="InterPro" id="IPR011011">
    <property type="entry name" value="Znf_FYVE_PHD"/>
</dbReference>
<organism evidence="8 9">
    <name type="scientific">Clunio marinus</name>
    <dbReference type="NCBI Taxonomy" id="568069"/>
    <lineage>
        <taxon>Eukaryota</taxon>
        <taxon>Metazoa</taxon>
        <taxon>Ecdysozoa</taxon>
        <taxon>Arthropoda</taxon>
        <taxon>Hexapoda</taxon>
        <taxon>Insecta</taxon>
        <taxon>Pterygota</taxon>
        <taxon>Neoptera</taxon>
        <taxon>Endopterygota</taxon>
        <taxon>Diptera</taxon>
        <taxon>Nematocera</taxon>
        <taxon>Chironomoidea</taxon>
        <taxon>Chironomidae</taxon>
        <taxon>Clunio</taxon>
    </lineage>
</organism>
<feature type="compositionally biased region" description="Basic and acidic residues" evidence="5">
    <location>
        <begin position="599"/>
        <end position="608"/>
    </location>
</feature>
<feature type="compositionally biased region" description="Basic and acidic residues" evidence="5">
    <location>
        <begin position="801"/>
        <end position="816"/>
    </location>
</feature>
<dbReference type="PROSITE" id="PS01359">
    <property type="entry name" value="ZF_PHD_1"/>
    <property type="match status" value="1"/>
</dbReference>
<evidence type="ECO:0000256" key="1">
    <source>
        <dbReference type="ARBA" id="ARBA00022723"/>
    </source>
</evidence>
<keyword evidence="1" id="KW-0479">Metal-binding</keyword>
<feature type="region of interest" description="Disordered" evidence="5">
    <location>
        <begin position="272"/>
        <end position="307"/>
    </location>
</feature>
<dbReference type="InterPro" id="IPR001965">
    <property type="entry name" value="Znf_PHD"/>
</dbReference>
<feature type="region of interest" description="Disordered" evidence="5">
    <location>
        <begin position="1020"/>
        <end position="1044"/>
    </location>
</feature>
<keyword evidence="2 4" id="KW-0863">Zinc-finger</keyword>
<feature type="region of interest" description="Disordered" evidence="5">
    <location>
        <begin position="544"/>
        <end position="787"/>
    </location>
</feature>
<evidence type="ECO:0000256" key="2">
    <source>
        <dbReference type="ARBA" id="ARBA00022771"/>
    </source>
</evidence>
<protein>
    <submittedName>
        <fullName evidence="8">CLUMA_CG017234, isoform A</fullName>
    </submittedName>
</protein>
<evidence type="ECO:0000256" key="5">
    <source>
        <dbReference type="SAM" id="MobiDB-lite"/>
    </source>
</evidence>
<dbReference type="Pfam" id="PF23030">
    <property type="entry name" value="SCAF11-like_C"/>
    <property type="match status" value="1"/>
</dbReference>
<dbReference type="Proteomes" id="UP000183832">
    <property type="component" value="Unassembled WGS sequence"/>
</dbReference>
<feature type="compositionally biased region" description="Basic residues" evidence="5">
    <location>
        <begin position="762"/>
        <end position="771"/>
    </location>
</feature>
<dbReference type="InterPro" id="IPR047157">
    <property type="entry name" value="PHRF1/Atg35"/>
</dbReference>
<feature type="region of interest" description="Disordered" evidence="5">
    <location>
        <begin position="222"/>
        <end position="251"/>
    </location>
</feature>
<dbReference type="Gene3D" id="3.30.40.10">
    <property type="entry name" value="Zinc/RING finger domain, C3HC4 (zinc finger)"/>
    <property type="match status" value="2"/>
</dbReference>
<feature type="compositionally biased region" description="Basic residues" evidence="5">
    <location>
        <begin position="237"/>
        <end position="251"/>
    </location>
</feature>
<feature type="compositionally biased region" description="Basic and acidic residues" evidence="5">
    <location>
        <begin position="1028"/>
        <end position="1044"/>
    </location>
</feature>
<dbReference type="CDD" id="cd15543">
    <property type="entry name" value="PHD_RSF1"/>
    <property type="match status" value="1"/>
</dbReference>
<dbReference type="InterPro" id="IPR013083">
    <property type="entry name" value="Znf_RING/FYVE/PHD"/>
</dbReference>
<dbReference type="SUPFAM" id="SSF57903">
    <property type="entry name" value="FYVE/PHD zinc finger"/>
    <property type="match status" value="1"/>
</dbReference>
<feature type="region of interest" description="Disordered" evidence="5">
    <location>
        <begin position="1"/>
        <end position="31"/>
    </location>
</feature>
<dbReference type="PROSITE" id="PS00518">
    <property type="entry name" value="ZF_RING_1"/>
    <property type="match status" value="1"/>
</dbReference>
<dbReference type="InterPro" id="IPR017907">
    <property type="entry name" value="Znf_RING_CS"/>
</dbReference>